<evidence type="ECO:0000313" key="7">
    <source>
        <dbReference type="EMBL" id="SDQ33302.1"/>
    </source>
</evidence>
<dbReference type="PROSITE" id="PS51898">
    <property type="entry name" value="TYR_RECOMBINASE"/>
    <property type="match status" value="1"/>
</dbReference>
<evidence type="ECO:0000256" key="1">
    <source>
        <dbReference type="ARBA" id="ARBA00008857"/>
    </source>
</evidence>
<dbReference type="InterPro" id="IPR011010">
    <property type="entry name" value="DNA_brk_join_enz"/>
</dbReference>
<name>A0A1H1A0Z0_9MICO</name>
<feature type="domain" description="Tyr recombinase" evidence="5">
    <location>
        <begin position="74"/>
        <end position="241"/>
    </location>
</feature>
<dbReference type="PANTHER" id="PTHR30349">
    <property type="entry name" value="PHAGE INTEGRASE-RELATED"/>
    <property type="match status" value="1"/>
</dbReference>
<dbReference type="InterPro" id="IPR010998">
    <property type="entry name" value="Integrase_recombinase_N"/>
</dbReference>
<evidence type="ECO:0000256" key="2">
    <source>
        <dbReference type="ARBA" id="ARBA00023125"/>
    </source>
</evidence>
<dbReference type="GO" id="GO:0006310">
    <property type="term" value="P:DNA recombination"/>
    <property type="evidence" value="ECO:0007669"/>
    <property type="project" value="UniProtKB-KW"/>
</dbReference>
<accession>A0A1H1A0Z0</accession>
<dbReference type="Gene3D" id="1.10.443.10">
    <property type="entry name" value="Intergrase catalytic core"/>
    <property type="match status" value="1"/>
</dbReference>
<dbReference type="EMBL" id="FNKB01000001">
    <property type="protein sequence ID" value="SDQ33302.1"/>
    <property type="molecule type" value="Genomic_DNA"/>
</dbReference>
<dbReference type="InterPro" id="IPR002104">
    <property type="entry name" value="Integrase_catalytic"/>
</dbReference>
<dbReference type="PROSITE" id="PS51900">
    <property type="entry name" value="CB"/>
    <property type="match status" value="1"/>
</dbReference>
<keyword evidence="3" id="KW-0233">DNA recombination</keyword>
<sequence length="289" mass="32359">MKQRLGDLSRLHAHAGPLENITKTVLEQHLDLHSAEWSPAYRKKVYASYRSFFQWARKRKLIAQNPSRGLETVRVPRYLPRPAPEDVVLDAFDKASTVEAAMLCLGATQGLRRSEIATAHPAQRDGMSLRVLGKGSKERVVPLDSLTLSLLEQLESEQGCDDYYFRGRFGGHVHPATVYKWLKKHLGTGWSTHNLRHRAASHGLRETHDLRGVQELLGHASLATTQIYTEVSTEQLASIVTANSLRTKVIERRLSQTLLNTNVPATITDAEVQQAMRVLAHHLSLVQSG</sequence>
<dbReference type="AlphaFoldDB" id="A0A1H1A0Z0"/>
<dbReference type="STRING" id="1079994.SAMN04488565_2239"/>
<feature type="domain" description="Core-binding (CB)" evidence="6">
    <location>
        <begin position="1"/>
        <end position="57"/>
    </location>
</feature>
<evidence type="ECO:0000256" key="3">
    <source>
        <dbReference type="ARBA" id="ARBA00023172"/>
    </source>
</evidence>
<protein>
    <submittedName>
        <fullName evidence="7">Site-specific recombinase XerD</fullName>
    </submittedName>
</protein>
<dbReference type="GO" id="GO:0003677">
    <property type="term" value="F:DNA binding"/>
    <property type="evidence" value="ECO:0007669"/>
    <property type="project" value="UniProtKB-UniRule"/>
</dbReference>
<evidence type="ECO:0000313" key="8">
    <source>
        <dbReference type="Proteomes" id="UP000182690"/>
    </source>
</evidence>
<evidence type="ECO:0000256" key="4">
    <source>
        <dbReference type="PROSITE-ProRule" id="PRU01248"/>
    </source>
</evidence>
<comment type="similarity">
    <text evidence="1">Belongs to the 'phage' integrase family.</text>
</comment>
<evidence type="ECO:0000259" key="6">
    <source>
        <dbReference type="PROSITE" id="PS51900"/>
    </source>
</evidence>
<keyword evidence="2 4" id="KW-0238">DNA-binding</keyword>
<dbReference type="Proteomes" id="UP000182690">
    <property type="component" value="Unassembled WGS sequence"/>
</dbReference>
<reference evidence="7 8" key="1">
    <citation type="submission" date="2016-10" db="EMBL/GenBank/DDBJ databases">
        <authorList>
            <person name="de Groot N.N."/>
        </authorList>
    </citation>
    <scope>NUCLEOTIDE SEQUENCE [LARGE SCALE GENOMIC DNA]</scope>
    <source>
        <strain evidence="7 8">DSM 22788</strain>
    </source>
</reference>
<dbReference type="InterPro" id="IPR044068">
    <property type="entry name" value="CB"/>
</dbReference>
<dbReference type="PANTHER" id="PTHR30349:SF41">
    <property type="entry name" value="INTEGRASE_RECOMBINASE PROTEIN MJ0367-RELATED"/>
    <property type="match status" value="1"/>
</dbReference>
<dbReference type="SUPFAM" id="SSF56349">
    <property type="entry name" value="DNA breaking-rejoining enzymes"/>
    <property type="match status" value="1"/>
</dbReference>
<dbReference type="Pfam" id="PF00589">
    <property type="entry name" value="Phage_integrase"/>
    <property type="match status" value="1"/>
</dbReference>
<dbReference type="InterPro" id="IPR050090">
    <property type="entry name" value="Tyrosine_recombinase_XerCD"/>
</dbReference>
<dbReference type="Gene3D" id="1.10.150.130">
    <property type="match status" value="1"/>
</dbReference>
<organism evidence="7 8">
    <name type="scientific">Leucobacter chromiiresistens</name>
    <dbReference type="NCBI Taxonomy" id="1079994"/>
    <lineage>
        <taxon>Bacteria</taxon>
        <taxon>Bacillati</taxon>
        <taxon>Actinomycetota</taxon>
        <taxon>Actinomycetes</taxon>
        <taxon>Micrococcales</taxon>
        <taxon>Microbacteriaceae</taxon>
        <taxon>Leucobacter</taxon>
    </lineage>
</organism>
<proteinExistence type="inferred from homology"/>
<evidence type="ECO:0000259" key="5">
    <source>
        <dbReference type="PROSITE" id="PS51898"/>
    </source>
</evidence>
<dbReference type="GO" id="GO:0015074">
    <property type="term" value="P:DNA integration"/>
    <property type="evidence" value="ECO:0007669"/>
    <property type="project" value="InterPro"/>
</dbReference>
<gene>
    <name evidence="7" type="ORF">SAMN04488565_2239</name>
</gene>
<dbReference type="InterPro" id="IPR013762">
    <property type="entry name" value="Integrase-like_cat_sf"/>
</dbReference>